<comment type="subunit">
    <text evidence="6">Component of the cytochrome c oxidase (complex IV, CIV), a multisubunit enzyme composed of a catalytic core of 3 subunits and several supernumerary subunits. The complex exists as a monomer or a dimer and forms supercomplexes (SCs) in the inner mitochondrial membrane with ubiquinol-cytochrome c oxidoreductase (cytochrome b-c1 complex, complex III, CIII).</text>
</comment>
<evidence type="ECO:0000256" key="16">
    <source>
        <dbReference type="ARBA" id="ARBA00022967"/>
    </source>
</evidence>
<dbReference type="GO" id="GO:0046872">
    <property type="term" value="F:metal ion binding"/>
    <property type="evidence" value="ECO:0007669"/>
    <property type="project" value="UniProtKB-KW"/>
</dbReference>
<feature type="transmembrane region" description="Helical" evidence="25">
    <location>
        <begin position="102"/>
        <end position="124"/>
    </location>
</feature>
<dbReference type="AlphaFoldDB" id="K9K302"/>
<dbReference type="InterPro" id="IPR036927">
    <property type="entry name" value="Cyt_c_oxase-like_su1_sf"/>
</dbReference>
<evidence type="ECO:0000256" key="7">
    <source>
        <dbReference type="ARBA" id="ARBA00012949"/>
    </source>
</evidence>
<evidence type="ECO:0000256" key="15">
    <source>
        <dbReference type="ARBA" id="ARBA00022842"/>
    </source>
</evidence>
<dbReference type="GO" id="GO:0006123">
    <property type="term" value="P:mitochondrial electron transport, cytochrome c to oxygen"/>
    <property type="evidence" value="ECO:0007669"/>
    <property type="project" value="TreeGrafter"/>
</dbReference>
<dbReference type="GO" id="GO:0015990">
    <property type="term" value="P:electron transport coupled proton transport"/>
    <property type="evidence" value="ECO:0007669"/>
    <property type="project" value="TreeGrafter"/>
</dbReference>
<evidence type="ECO:0000256" key="9">
    <source>
        <dbReference type="ARBA" id="ARBA00022448"/>
    </source>
</evidence>
<evidence type="ECO:0000256" key="17">
    <source>
        <dbReference type="ARBA" id="ARBA00022982"/>
    </source>
</evidence>
<evidence type="ECO:0000256" key="11">
    <source>
        <dbReference type="ARBA" id="ARBA00022660"/>
    </source>
</evidence>
<dbReference type="GO" id="GO:0020037">
    <property type="term" value="F:heme binding"/>
    <property type="evidence" value="ECO:0007669"/>
    <property type="project" value="InterPro"/>
</dbReference>
<feature type="transmembrane region" description="Helical" evidence="25">
    <location>
        <begin position="12"/>
        <end position="35"/>
    </location>
</feature>
<evidence type="ECO:0000256" key="5">
    <source>
        <dbReference type="ARBA" id="ARBA00009578"/>
    </source>
</evidence>
<comment type="catalytic activity">
    <reaction evidence="23">
        <text>4 Fe(II)-[cytochrome c] + O2 + 8 H(+)(in) = 4 Fe(III)-[cytochrome c] + 2 H2O + 4 H(+)(out)</text>
        <dbReference type="Rhea" id="RHEA:11436"/>
        <dbReference type="Rhea" id="RHEA-COMP:10350"/>
        <dbReference type="Rhea" id="RHEA-COMP:14399"/>
        <dbReference type="ChEBI" id="CHEBI:15377"/>
        <dbReference type="ChEBI" id="CHEBI:15378"/>
        <dbReference type="ChEBI" id="CHEBI:15379"/>
        <dbReference type="ChEBI" id="CHEBI:29033"/>
        <dbReference type="ChEBI" id="CHEBI:29034"/>
        <dbReference type="EC" id="7.1.1.9"/>
    </reaction>
    <physiologicalReaction direction="left-to-right" evidence="23">
        <dbReference type="Rhea" id="RHEA:11437"/>
    </physiologicalReaction>
</comment>
<feature type="transmembrane region" description="Helical" evidence="25">
    <location>
        <begin position="228"/>
        <end position="249"/>
    </location>
</feature>
<dbReference type="GO" id="GO:0005743">
    <property type="term" value="C:mitochondrial inner membrane"/>
    <property type="evidence" value="ECO:0007669"/>
    <property type="project" value="UniProtKB-SubCell"/>
</dbReference>
<keyword evidence="21 24" id="KW-0496">Mitochondrion</keyword>
<comment type="cofactor">
    <cofactor evidence="1">
        <name>Cu cation</name>
        <dbReference type="ChEBI" id="CHEBI:23378"/>
    </cofactor>
</comment>
<keyword evidence="17 24" id="KW-0249">Electron transport</keyword>
<keyword evidence="10 24" id="KW-0349">Heme</keyword>
<gene>
    <name evidence="27" type="primary">CoxI</name>
</gene>
<evidence type="ECO:0000256" key="25">
    <source>
        <dbReference type="SAM" id="Phobius"/>
    </source>
</evidence>
<feature type="transmembrane region" description="Helical" evidence="25">
    <location>
        <begin position="448"/>
        <end position="471"/>
    </location>
</feature>
<keyword evidence="18 25" id="KW-1133">Transmembrane helix</keyword>
<proteinExistence type="inferred from homology"/>
<dbReference type="InterPro" id="IPR023615">
    <property type="entry name" value="Cyt_c_Oxase_su1_BS"/>
</dbReference>
<evidence type="ECO:0000256" key="4">
    <source>
        <dbReference type="ARBA" id="ARBA00004673"/>
    </source>
</evidence>
<evidence type="ECO:0000256" key="20">
    <source>
        <dbReference type="ARBA" id="ARBA00023008"/>
    </source>
</evidence>
<dbReference type="GO" id="GO:0004129">
    <property type="term" value="F:cytochrome-c oxidase activity"/>
    <property type="evidence" value="ECO:0007669"/>
    <property type="project" value="UniProtKB-EC"/>
</dbReference>
<name>K9K302_9DIPT</name>
<comment type="similarity">
    <text evidence="5 24">Belongs to the heme-copper respiratory oxidase family.</text>
</comment>
<keyword evidence="12 24" id="KW-0812">Transmembrane</keyword>
<dbReference type="EMBL" id="JF747275">
    <property type="protein sequence ID" value="AEI70369.1"/>
    <property type="molecule type" value="Genomic_DNA"/>
</dbReference>
<comment type="cofactor">
    <cofactor evidence="2">
        <name>heme</name>
        <dbReference type="ChEBI" id="CHEBI:30413"/>
    </cofactor>
</comment>
<keyword evidence="15" id="KW-0460">Magnesium</keyword>
<dbReference type="InterPro" id="IPR000883">
    <property type="entry name" value="Cyt_C_Oxase_1"/>
</dbReference>
<feature type="transmembrane region" description="Helical" evidence="25">
    <location>
        <begin position="301"/>
        <end position="323"/>
    </location>
</feature>
<feature type="transmembrane region" description="Helical" evidence="25">
    <location>
        <begin position="335"/>
        <end position="357"/>
    </location>
</feature>
<feature type="transmembrane region" description="Helical" evidence="25">
    <location>
        <begin position="181"/>
        <end position="208"/>
    </location>
</feature>
<protein>
    <recommendedName>
        <fullName evidence="8 24">Cytochrome c oxidase subunit 1</fullName>
        <ecNumber evidence="7 24">7.1.1.9</ecNumber>
    </recommendedName>
</protein>
<keyword evidence="9 24" id="KW-0813">Transport</keyword>
<dbReference type="EC" id="7.1.1.9" evidence="7 24"/>
<evidence type="ECO:0000256" key="18">
    <source>
        <dbReference type="ARBA" id="ARBA00022989"/>
    </source>
</evidence>
<dbReference type="PROSITE" id="PS50855">
    <property type="entry name" value="COX1"/>
    <property type="match status" value="1"/>
</dbReference>
<feature type="domain" description="Cytochrome oxidase subunit I profile" evidence="26">
    <location>
        <begin position="1"/>
        <end position="510"/>
    </location>
</feature>
<dbReference type="PROSITE" id="PS00077">
    <property type="entry name" value="COX1_CUB"/>
    <property type="match status" value="1"/>
</dbReference>
<keyword evidence="16" id="KW-1278">Translocase</keyword>
<evidence type="ECO:0000256" key="22">
    <source>
        <dbReference type="ARBA" id="ARBA00023136"/>
    </source>
</evidence>
<dbReference type="Gene3D" id="1.20.210.10">
    <property type="entry name" value="Cytochrome c oxidase-like, subunit I domain"/>
    <property type="match status" value="1"/>
</dbReference>
<comment type="subcellular location">
    <subcellularLocation>
        <location evidence="3 24">Mitochondrion inner membrane</location>
        <topology evidence="3 24">Multi-pass membrane protein</topology>
    </subcellularLocation>
</comment>
<dbReference type="PANTHER" id="PTHR10422:SF18">
    <property type="entry name" value="CYTOCHROME C OXIDASE SUBUNIT 1"/>
    <property type="match status" value="1"/>
</dbReference>
<geneLocation type="mitochondrion" evidence="27"/>
<feature type="transmembrane region" description="Helical" evidence="25">
    <location>
        <begin position="270"/>
        <end position="289"/>
    </location>
</feature>
<evidence type="ECO:0000256" key="12">
    <source>
        <dbReference type="ARBA" id="ARBA00022692"/>
    </source>
</evidence>
<feature type="transmembrane region" description="Helical" evidence="25">
    <location>
        <begin position="55"/>
        <end position="81"/>
    </location>
</feature>
<evidence type="ECO:0000256" key="6">
    <source>
        <dbReference type="ARBA" id="ARBA00011164"/>
    </source>
</evidence>
<dbReference type="InterPro" id="IPR023616">
    <property type="entry name" value="Cyt_c_oxase-like_su1_dom"/>
</dbReference>
<feature type="transmembrane region" description="Helical" evidence="25">
    <location>
        <begin position="407"/>
        <end position="428"/>
    </location>
</feature>
<sequence length="512" mass="56480">MQQWLFSTNHKDIGTLYFIFGAWAGMVGTSLSMLIRAELGHPGSLIGDDQIYNVIVTAHAFVMIFFMVMPIMIGGFGNWLVPLMLGAPDMAFPRMNNMSFWMLPPSLTLLLASSMVEAGAGTGWTVYPPLSSGIAHAGASVDLAIFSLHLAGISSILGAVNFITTIINMRSNGITFDRMPLFVWSVVITAVLLLLSLPVLAGAITMLLTDRNLNTSFFDPAGGGDPILYQHLFWFFGHPEVYILILPGFGMISHIISQESGKKETFGSLGMIYAMLAIGLLGFIVWAHHMFTVGMDVDTRAYFTSATMIIAVPTGIKIFSWLATLHGTQLNYSPALIWALGFVFLFTVGGLTGVVLANSSIDIVLHDTYYVVAHFHYVLSMGAVFAIMAGFVHWYPLFTGLTLNPEWLSAQFMVMFIGVNLTFFPQHFLGLAGMPRRYSDYPDAYTAWNVVSTIGSTISFIGVLFFLFIIWESMIAHRSVIYPIQLNSSIEWYQNLPPAEHSYAELPLLTNF</sequence>
<evidence type="ECO:0000256" key="8">
    <source>
        <dbReference type="ARBA" id="ARBA00015947"/>
    </source>
</evidence>
<feature type="transmembrane region" description="Helical" evidence="25">
    <location>
        <begin position="144"/>
        <end position="169"/>
    </location>
</feature>
<dbReference type="InterPro" id="IPR033944">
    <property type="entry name" value="Cyt_c_oxase_su1_dom"/>
</dbReference>
<reference evidence="27" key="1">
    <citation type="journal article" date="2014" name="Mol. Phylogenet. Evol.">
        <title>Molecular systematics of the Simulium jenningsi species group (Diptera: Simuliidae), with three new fast-evolving nuclear genes for phylogenetic inference.</title>
        <authorList>
            <person name="Senatore G.L."/>
            <person name="Alexander E.A."/>
            <person name="Adler P.H."/>
            <person name="Moulton J.K."/>
        </authorList>
    </citation>
    <scope>NUCLEOTIDE SEQUENCE</scope>
    <source>
        <strain evidence="27">BWC44</strain>
    </source>
</reference>
<dbReference type="SUPFAM" id="SSF81442">
    <property type="entry name" value="Cytochrome c oxidase subunit I-like"/>
    <property type="match status" value="1"/>
</dbReference>
<keyword evidence="14 24" id="KW-0999">Mitochondrion inner membrane</keyword>
<dbReference type="Pfam" id="PF00115">
    <property type="entry name" value="COX1"/>
    <property type="match status" value="1"/>
</dbReference>
<evidence type="ECO:0000313" key="27">
    <source>
        <dbReference type="EMBL" id="AEI70369.1"/>
    </source>
</evidence>
<feature type="transmembrane region" description="Helical" evidence="25">
    <location>
        <begin position="377"/>
        <end position="395"/>
    </location>
</feature>
<dbReference type="FunFam" id="1.20.210.10:FF:000001">
    <property type="entry name" value="Cytochrome c oxidase subunit 1"/>
    <property type="match status" value="1"/>
</dbReference>
<dbReference type="UniPathway" id="UPA00705"/>
<keyword evidence="11 24" id="KW-0679">Respiratory chain</keyword>
<evidence type="ECO:0000256" key="13">
    <source>
        <dbReference type="ARBA" id="ARBA00022723"/>
    </source>
</evidence>
<dbReference type="CDD" id="cd01663">
    <property type="entry name" value="Cyt_c_Oxidase_I"/>
    <property type="match status" value="1"/>
</dbReference>
<evidence type="ECO:0000256" key="3">
    <source>
        <dbReference type="ARBA" id="ARBA00004448"/>
    </source>
</evidence>
<keyword evidence="13 24" id="KW-0479">Metal-binding</keyword>
<accession>K9K302</accession>
<evidence type="ECO:0000256" key="14">
    <source>
        <dbReference type="ARBA" id="ARBA00022792"/>
    </source>
</evidence>
<organism evidence="27">
    <name type="scientific">Simulium snowi</name>
    <dbReference type="NCBI Taxonomy" id="1028780"/>
    <lineage>
        <taxon>Eukaryota</taxon>
        <taxon>Metazoa</taxon>
        <taxon>Ecdysozoa</taxon>
        <taxon>Arthropoda</taxon>
        <taxon>Hexapoda</taxon>
        <taxon>Insecta</taxon>
        <taxon>Pterygota</taxon>
        <taxon>Neoptera</taxon>
        <taxon>Endopterygota</taxon>
        <taxon>Diptera</taxon>
        <taxon>Nematocera</taxon>
        <taxon>Chironomoidea</taxon>
        <taxon>Simuliidae</taxon>
        <taxon>Simulium</taxon>
    </lineage>
</organism>
<dbReference type="GO" id="GO:0045277">
    <property type="term" value="C:respiratory chain complex IV"/>
    <property type="evidence" value="ECO:0007669"/>
    <property type="project" value="InterPro"/>
</dbReference>
<dbReference type="PRINTS" id="PR01165">
    <property type="entry name" value="CYCOXIDASEI"/>
</dbReference>
<dbReference type="PANTHER" id="PTHR10422">
    <property type="entry name" value="CYTOCHROME C OXIDASE SUBUNIT 1"/>
    <property type="match status" value="1"/>
</dbReference>
<evidence type="ECO:0000256" key="21">
    <source>
        <dbReference type="ARBA" id="ARBA00023128"/>
    </source>
</evidence>
<evidence type="ECO:0000256" key="1">
    <source>
        <dbReference type="ARBA" id="ARBA00001935"/>
    </source>
</evidence>
<evidence type="ECO:0000256" key="23">
    <source>
        <dbReference type="ARBA" id="ARBA00049512"/>
    </source>
</evidence>
<keyword evidence="19 24" id="KW-0408">Iron</keyword>
<comment type="pathway">
    <text evidence="4 24">Energy metabolism; oxidative phosphorylation.</text>
</comment>
<evidence type="ECO:0000256" key="2">
    <source>
        <dbReference type="ARBA" id="ARBA00001971"/>
    </source>
</evidence>
<comment type="function">
    <text evidence="24">Component of the cytochrome c oxidase, the last enzyme in the mitochondrial electron transport chain which drives oxidative phosphorylation. The respiratory chain contains 3 multisubunit complexes succinate dehydrogenase (complex II, CII), ubiquinol-cytochrome c oxidoreductase (cytochrome b-c1 complex, complex III, CIII) and cytochrome c oxidase (complex IV, CIV), that cooperate to transfer electrons derived from NADH and succinate to molecular oxygen, creating an electrochemical gradient over the inner membrane that drives transmembrane transport and the ATP synthase. Cytochrome c oxidase is the component of the respiratory chain that catalyzes the reduction of oxygen to water. Electrons originating from reduced cytochrome c in the intermembrane space (IMS) are transferred via the dinuclear copper A center (CU(A)) of subunit 2 and heme A of subunit 1 to the active site in subunit 1, a binuclear center (BNC) formed by heme A3 and copper B (CU(B)). The BNC reduces molecular oxygen to 2 water molecules using 4 electrons from cytochrome c in the IMS and 4 protons from the mitochondrial matrix.</text>
</comment>
<evidence type="ECO:0000256" key="19">
    <source>
        <dbReference type="ARBA" id="ARBA00023004"/>
    </source>
</evidence>
<evidence type="ECO:0000256" key="10">
    <source>
        <dbReference type="ARBA" id="ARBA00022617"/>
    </source>
</evidence>
<keyword evidence="20 24" id="KW-0186">Copper</keyword>
<keyword evidence="22 24" id="KW-0472">Membrane</keyword>
<evidence type="ECO:0000256" key="24">
    <source>
        <dbReference type="RuleBase" id="RU000369"/>
    </source>
</evidence>
<evidence type="ECO:0000259" key="26">
    <source>
        <dbReference type="PROSITE" id="PS50855"/>
    </source>
</evidence>